<keyword evidence="10" id="KW-0813">Transport</keyword>
<comment type="similarity">
    <text evidence="7 10">Belongs to the fluoride channel Fluc/FEX (TC 1.A.43) family.</text>
</comment>
<name>A0A0K1R9H1_9CORY</name>
<dbReference type="GO" id="GO:0005886">
    <property type="term" value="C:plasma membrane"/>
    <property type="evidence" value="ECO:0007669"/>
    <property type="project" value="UniProtKB-SubCell"/>
</dbReference>
<reference evidence="11 12" key="1">
    <citation type="submission" date="2015-08" db="EMBL/GenBank/DDBJ databases">
        <authorList>
            <person name="Babu N.S."/>
            <person name="Beckwith C.J."/>
            <person name="Beseler K.G."/>
            <person name="Brison A."/>
            <person name="Carone J.V."/>
            <person name="Caskin T.P."/>
            <person name="Diamond M."/>
            <person name="Durham M.E."/>
            <person name="Foxe J.M."/>
            <person name="Go M."/>
            <person name="Henderson B.A."/>
            <person name="Jones I.B."/>
            <person name="McGettigan J.A."/>
            <person name="Micheletti S.J."/>
            <person name="Nasrallah M.E."/>
            <person name="Ortiz D."/>
            <person name="Piller C.R."/>
            <person name="Privatt S.R."/>
            <person name="Schneider S.L."/>
            <person name="Sharp S."/>
            <person name="Smith T.C."/>
            <person name="Stanton J.D."/>
            <person name="Ullery H.E."/>
            <person name="Wilson R.J."/>
            <person name="Serrano M.G."/>
            <person name="Buck G."/>
            <person name="Lee V."/>
            <person name="Wang Y."/>
            <person name="Carvalho R."/>
            <person name="Voegtly L."/>
            <person name="Shi R."/>
            <person name="Duckworth R."/>
            <person name="Johnson A."/>
            <person name="Loviza R."/>
            <person name="Walstead R."/>
            <person name="Shah Z."/>
            <person name="Kiflezghi M."/>
            <person name="Wade K."/>
            <person name="Ball S.L."/>
            <person name="Bradley K.W."/>
            <person name="Asai D.J."/>
            <person name="Bowman C.A."/>
            <person name="Russell D.A."/>
            <person name="Pope W.H."/>
            <person name="Jacobs-Sera D."/>
            <person name="Hendrix R.W."/>
            <person name="Hatfull G.F."/>
        </authorList>
    </citation>
    <scope>NUCLEOTIDE SEQUENCE [LARGE SCALE GENOMIC DNA]</scope>
    <source>
        <strain evidence="11 12">PUDD_83A45</strain>
    </source>
</reference>
<evidence type="ECO:0000256" key="5">
    <source>
        <dbReference type="ARBA" id="ARBA00023136"/>
    </source>
</evidence>
<evidence type="ECO:0000256" key="3">
    <source>
        <dbReference type="ARBA" id="ARBA00022692"/>
    </source>
</evidence>
<evidence type="ECO:0000256" key="8">
    <source>
        <dbReference type="ARBA" id="ARBA00035585"/>
    </source>
</evidence>
<keyword evidence="5 10" id="KW-0472">Membrane</keyword>
<feature type="binding site" evidence="10">
    <location>
        <position position="75"/>
    </location>
    <ligand>
        <name>Na(+)</name>
        <dbReference type="ChEBI" id="CHEBI:29101"/>
        <note>structural</note>
    </ligand>
</feature>
<keyword evidence="3 10" id="KW-0812">Transmembrane</keyword>
<keyword evidence="10" id="KW-0406">Ion transport</keyword>
<keyword evidence="4 10" id="KW-1133">Transmembrane helix</keyword>
<comment type="subcellular location">
    <subcellularLocation>
        <location evidence="1 10">Cell membrane</location>
        <topology evidence="1 10">Multi-pass membrane protein</topology>
    </subcellularLocation>
</comment>
<evidence type="ECO:0000256" key="4">
    <source>
        <dbReference type="ARBA" id="ARBA00022989"/>
    </source>
</evidence>
<dbReference type="InterPro" id="IPR003691">
    <property type="entry name" value="FluC"/>
</dbReference>
<feature type="transmembrane region" description="Helical" evidence="10">
    <location>
        <begin position="42"/>
        <end position="61"/>
    </location>
</feature>
<evidence type="ECO:0000313" key="11">
    <source>
        <dbReference type="EMBL" id="AKV57831.1"/>
    </source>
</evidence>
<dbReference type="STRING" id="156976.AK829_00020"/>
<dbReference type="KEGG" id="crie:AK829_00020"/>
<evidence type="ECO:0000256" key="9">
    <source>
        <dbReference type="ARBA" id="ARBA00049940"/>
    </source>
</evidence>
<dbReference type="AlphaFoldDB" id="A0A0K1R9H1"/>
<dbReference type="RefSeq" id="WP_052203177.1">
    <property type="nucleotide sequence ID" value="NZ_CP012342.1"/>
</dbReference>
<evidence type="ECO:0000256" key="6">
    <source>
        <dbReference type="ARBA" id="ARBA00023303"/>
    </source>
</evidence>
<dbReference type="EMBL" id="CP012342">
    <property type="protein sequence ID" value="AKV57831.1"/>
    <property type="molecule type" value="Genomic_DNA"/>
</dbReference>
<keyword evidence="10" id="KW-0915">Sodium</keyword>
<dbReference type="PANTHER" id="PTHR28259">
    <property type="entry name" value="FLUORIDE EXPORT PROTEIN 1-RELATED"/>
    <property type="match status" value="1"/>
</dbReference>
<evidence type="ECO:0000256" key="2">
    <source>
        <dbReference type="ARBA" id="ARBA00022475"/>
    </source>
</evidence>
<accession>A0A0K1R9H1</accession>
<keyword evidence="10" id="KW-0479">Metal-binding</keyword>
<keyword evidence="2 10" id="KW-1003">Cell membrane</keyword>
<evidence type="ECO:0000313" key="12">
    <source>
        <dbReference type="Proteomes" id="UP000060016"/>
    </source>
</evidence>
<dbReference type="GO" id="GO:0140114">
    <property type="term" value="P:cellular detoxification of fluoride"/>
    <property type="evidence" value="ECO:0007669"/>
    <property type="project" value="UniProtKB-UniRule"/>
</dbReference>
<dbReference type="PATRIC" id="fig|156976.3.peg.3"/>
<comment type="function">
    <text evidence="9 10">Fluoride-specific ion channel. Important for reducing fluoride concentration in the cell, thus reducing its toxicity.</text>
</comment>
<organism evidence="11 12">
    <name type="scientific">Corynebacterium riegelii</name>
    <dbReference type="NCBI Taxonomy" id="156976"/>
    <lineage>
        <taxon>Bacteria</taxon>
        <taxon>Bacillati</taxon>
        <taxon>Actinomycetota</taxon>
        <taxon>Actinomycetes</taxon>
        <taxon>Mycobacteriales</taxon>
        <taxon>Corynebacteriaceae</taxon>
        <taxon>Corynebacterium</taxon>
    </lineage>
</organism>
<dbReference type="PANTHER" id="PTHR28259:SF1">
    <property type="entry name" value="FLUORIDE EXPORT PROTEIN 1-RELATED"/>
    <property type="match status" value="1"/>
</dbReference>
<feature type="transmembrane region" description="Helical" evidence="10">
    <location>
        <begin position="99"/>
        <end position="120"/>
    </location>
</feature>
<protein>
    <recommendedName>
        <fullName evidence="10">Fluoride-specific ion channel FluC</fullName>
    </recommendedName>
</protein>
<feature type="binding site" evidence="10">
    <location>
        <position position="78"/>
    </location>
    <ligand>
        <name>Na(+)</name>
        <dbReference type="ChEBI" id="CHEBI:29101"/>
        <note>structural</note>
    </ligand>
</feature>
<keyword evidence="12" id="KW-1185">Reference proteome</keyword>
<dbReference type="HAMAP" id="MF_00454">
    <property type="entry name" value="FluC"/>
    <property type="match status" value="1"/>
</dbReference>
<proteinExistence type="inferred from homology"/>
<keyword evidence="6 10" id="KW-0407">Ion channel</keyword>
<feature type="transmembrane region" description="Helical" evidence="10">
    <location>
        <begin position="6"/>
        <end position="30"/>
    </location>
</feature>
<dbReference type="GO" id="GO:0046872">
    <property type="term" value="F:metal ion binding"/>
    <property type="evidence" value="ECO:0007669"/>
    <property type="project" value="UniProtKB-KW"/>
</dbReference>
<dbReference type="Pfam" id="PF02537">
    <property type="entry name" value="CRCB"/>
    <property type="match status" value="1"/>
</dbReference>
<evidence type="ECO:0000256" key="10">
    <source>
        <dbReference type="HAMAP-Rule" id="MF_00454"/>
    </source>
</evidence>
<evidence type="ECO:0000256" key="1">
    <source>
        <dbReference type="ARBA" id="ARBA00004651"/>
    </source>
</evidence>
<comment type="catalytic activity">
    <reaction evidence="8">
        <text>fluoride(in) = fluoride(out)</text>
        <dbReference type="Rhea" id="RHEA:76159"/>
        <dbReference type="ChEBI" id="CHEBI:17051"/>
    </reaction>
    <physiologicalReaction direction="left-to-right" evidence="8">
        <dbReference type="Rhea" id="RHEA:76160"/>
    </physiologicalReaction>
</comment>
<evidence type="ECO:0000256" key="7">
    <source>
        <dbReference type="ARBA" id="ARBA00035120"/>
    </source>
</evidence>
<sequence>MLSNLISPALFSLLLTLATVAVGAFFGGIARWALSHIPHPRAGTFTANIAACAVLGFSMALPVAWQIGLGAGFAGAMSTWSTLAKELGTLYKQRQWGEFAKYAAATAAVGIVAFGMGMMWGRRGFGA</sequence>
<gene>
    <name evidence="10" type="primary">fluC</name>
    <name evidence="10" type="synonym">crcB</name>
    <name evidence="11" type="ORF">AK829_00020</name>
</gene>
<dbReference type="Proteomes" id="UP000060016">
    <property type="component" value="Chromosome"/>
</dbReference>
<dbReference type="GO" id="GO:0062054">
    <property type="term" value="F:fluoride channel activity"/>
    <property type="evidence" value="ECO:0007669"/>
    <property type="project" value="UniProtKB-UniRule"/>
</dbReference>
<comment type="activity regulation">
    <text evidence="10">Na(+) is not transported, but it plays an essential structural role and its presence is essential for fluoride channel function.</text>
</comment>